<keyword evidence="2" id="KW-0472">Membrane</keyword>
<keyword evidence="2" id="KW-1133">Transmembrane helix</keyword>
<dbReference type="Proteomes" id="UP000658278">
    <property type="component" value="Unassembled WGS sequence"/>
</dbReference>
<gene>
    <name evidence="3" type="ORF">JIN81_10405</name>
</gene>
<dbReference type="RefSeq" id="WP_200278887.1">
    <property type="nucleotide sequence ID" value="NZ_JAENII010000007.1"/>
</dbReference>
<feature type="transmembrane region" description="Helical" evidence="2">
    <location>
        <begin position="45"/>
        <end position="64"/>
    </location>
</feature>
<accession>A0A934RF74</accession>
<evidence type="ECO:0000256" key="2">
    <source>
        <dbReference type="SAM" id="Phobius"/>
    </source>
</evidence>
<organism evidence="3 4">
    <name type="scientific">Haloferula rosea</name>
    <dbReference type="NCBI Taxonomy" id="490093"/>
    <lineage>
        <taxon>Bacteria</taxon>
        <taxon>Pseudomonadati</taxon>
        <taxon>Verrucomicrobiota</taxon>
        <taxon>Verrucomicrobiia</taxon>
        <taxon>Verrucomicrobiales</taxon>
        <taxon>Verrucomicrobiaceae</taxon>
        <taxon>Haloferula</taxon>
    </lineage>
</organism>
<feature type="region of interest" description="Disordered" evidence="1">
    <location>
        <begin position="1"/>
        <end position="24"/>
    </location>
</feature>
<sequence>MAVDENPYAAPSVEPSNPAFLPQRRSFPDLRTKELKKLRNDSHSLRAMAVLLILGAIAAGLFLLPAPSIRLWIGVTLLMILNLGTAWALLSRPAWGRHLGFPTAVLMLFFIPVGTIFAPICMIALARGARLFGPQRFLHHELEAEWKYRHKLGIH</sequence>
<feature type="transmembrane region" description="Helical" evidence="2">
    <location>
        <begin position="102"/>
        <end position="126"/>
    </location>
</feature>
<evidence type="ECO:0000313" key="3">
    <source>
        <dbReference type="EMBL" id="MBK1827436.1"/>
    </source>
</evidence>
<comment type="caution">
    <text evidence="3">The sequence shown here is derived from an EMBL/GenBank/DDBJ whole genome shotgun (WGS) entry which is preliminary data.</text>
</comment>
<evidence type="ECO:0000313" key="4">
    <source>
        <dbReference type="Proteomes" id="UP000658278"/>
    </source>
</evidence>
<evidence type="ECO:0000256" key="1">
    <source>
        <dbReference type="SAM" id="MobiDB-lite"/>
    </source>
</evidence>
<dbReference type="AlphaFoldDB" id="A0A934RF74"/>
<reference evidence="3" key="1">
    <citation type="submission" date="2021-01" db="EMBL/GenBank/DDBJ databases">
        <title>Modified the classification status of verrucomicrobia.</title>
        <authorList>
            <person name="Feng X."/>
        </authorList>
    </citation>
    <scope>NUCLEOTIDE SEQUENCE</scope>
    <source>
        <strain evidence="3">KCTC 22201</strain>
    </source>
</reference>
<keyword evidence="4" id="KW-1185">Reference proteome</keyword>
<dbReference type="EMBL" id="JAENII010000007">
    <property type="protein sequence ID" value="MBK1827436.1"/>
    <property type="molecule type" value="Genomic_DNA"/>
</dbReference>
<name>A0A934RF74_9BACT</name>
<proteinExistence type="predicted"/>
<feature type="transmembrane region" description="Helical" evidence="2">
    <location>
        <begin position="71"/>
        <end position="90"/>
    </location>
</feature>
<protein>
    <recommendedName>
        <fullName evidence="5">SxtJ</fullName>
    </recommendedName>
</protein>
<evidence type="ECO:0008006" key="5">
    <source>
        <dbReference type="Google" id="ProtNLM"/>
    </source>
</evidence>
<keyword evidence="2" id="KW-0812">Transmembrane</keyword>